<dbReference type="PANTHER" id="PTHR43394">
    <property type="entry name" value="ATP-DEPENDENT PERMEASE MDL1, MITOCHONDRIAL"/>
    <property type="match status" value="1"/>
</dbReference>
<dbReference type="InterPro" id="IPR039421">
    <property type="entry name" value="Type_1_exporter"/>
</dbReference>
<feature type="domain" description="ABC transporter" evidence="10">
    <location>
        <begin position="331"/>
        <end position="566"/>
    </location>
</feature>
<comment type="subcellular location">
    <subcellularLocation>
        <location evidence="1">Cell membrane</location>
        <topology evidence="1">Multi-pass membrane protein</topology>
    </subcellularLocation>
</comment>
<dbReference type="STRING" id="371602.SAMN04487984_0619"/>
<keyword evidence="13" id="KW-1185">Reference proteome</keyword>
<dbReference type="PROSITE" id="PS50929">
    <property type="entry name" value="ABC_TM1F"/>
    <property type="match status" value="1"/>
</dbReference>
<dbReference type="OrthoDB" id="9770415at2"/>
<dbReference type="GO" id="GO:0016887">
    <property type="term" value="F:ATP hydrolysis activity"/>
    <property type="evidence" value="ECO:0007669"/>
    <property type="project" value="InterPro"/>
</dbReference>
<dbReference type="PROSITE" id="PS50893">
    <property type="entry name" value="ABC_TRANSPORTER_2"/>
    <property type="match status" value="1"/>
</dbReference>
<dbReference type="Gene3D" id="3.40.50.300">
    <property type="entry name" value="P-loop containing nucleotide triphosphate hydrolases"/>
    <property type="match status" value="1"/>
</dbReference>
<keyword evidence="8 9" id="KW-0472">Membrane</keyword>
<dbReference type="PROSITE" id="PS00211">
    <property type="entry name" value="ABC_TRANSPORTER_1"/>
    <property type="match status" value="1"/>
</dbReference>
<dbReference type="FunFam" id="3.40.50.300:FF:000854">
    <property type="entry name" value="Multidrug ABC transporter ATP-binding protein"/>
    <property type="match status" value="1"/>
</dbReference>
<dbReference type="RefSeq" id="WP_084098401.1">
    <property type="nucleotide sequence ID" value="NZ_FWXK01000002.1"/>
</dbReference>
<protein>
    <submittedName>
        <fullName evidence="12">ATP-binding cassette, subfamily B</fullName>
    </submittedName>
</protein>
<evidence type="ECO:0000256" key="2">
    <source>
        <dbReference type="ARBA" id="ARBA00022448"/>
    </source>
</evidence>
<feature type="transmembrane region" description="Helical" evidence="9">
    <location>
        <begin position="12"/>
        <end position="30"/>
    </location>
</feature>
<organism evidence="12 13">
    <name type="scientific">Aerococcus suis</name>
    <dbReference type="NCBI Taxonomy" id="371602"/>
    <lineage>
        <taxon>Bacteria</taxon>
        <taxon>Bacillati</taxon>
        <taxon>Bacillota</taxon>
        <taxon>Bacilli</taxon>
        <taxon>Lactobacillales</taxon>
        <taxon>Aerococcaceae</taxon>
        <taxon>Aerococcus</taxon>
    </lineage>
</organism>
<keyword evidence="4 9" id="KW-0812">Transmembrane</keyword>
<accession>A0A1W1YDV4</accession>
<feature type="transmembrane region" description="Helical" evidence="9">
    <location>
        <begin position="267"/>
        <end position="294"/>
    </location>
</feature>
<proteinExistence type="predicted"/>
<keyword evidence="7 9" id="KW-1133">Transmembrane helix</keyword>
<dbReference type="InterPro" id="IPR017871">
    <property type="entry name" value="ABC_transporter-like_CS"/>
</dbReference>
<evidence type="ECO:0000256" key="1">
    <source>
        <dbReference type="ARBA" id="ARBA00004651"/>
    </source>
</evidence>
<dbReference type="Pfam" id="PF00664">
    <property type="entry name" value="ABC_membrane"/>
    <property type="match status" value="1"/>
</dbReference>
<dbReference type="InterPro" id="IPR003439">
    <property type="entry name" value="ABC_transporter-like_ATP-bd"/>
</dbReference>
<dbReference type="Gene3D" id="1.20.1560.10">
    <property type="entry name" value="ABC transporter type 1, transmembrane domain"/>
    <property type="match status" value="1"/>
</dbReference>
<evidence type="ECO:0000313" key="12">
    <source>
        <dbReference type="EMBL" id="SMC34326.1"/>
    </source>
</evidence>
<evidence type="ECO:0000259" key="11">
    <source>
        <dbReference type="PROSITE" id="PS50929"/>
    </source>
</evidence>
<reference evidence="13" key="1">
    <citation type="submission" date="2017-04" db="EMBL/GenBank/DDBJ databases">
        <authorList>
            <person name="Varghese N."/>
            <person name="Submissions S."/>
        </authorList>
    </citation>
    <scope>NUCLEOTIDE SEQUENCE [LARGE SCALE GENOMIC DNA]</scope>
    <source>
        <strain evidence="13">DSM 21500</strain>
    </source>
</reference>
<dbReference type="SMART" id="SM00382">
    <property type="entry name" value="AAA"/>
    <property type="match status" value="1"/>
</dbReference>
<dbReference type="SUPFAM" id="SSF90123">
    <property type="entry name" value="ABC transporter transmembrane region"/>
    <property type="match status" value="1"/>
</dbReference>
<dbReference type="EMBL" id="FWXK01000002">
    <property type="protein sequence ID" value="SMC34326.1"/>
    <property type="molecule type" value="Genomic_DNA"/>
</dbReference>
<dbReference type="Pfam" id="PF00005">
    <property type="entry name" value="ABC_tran"/>
    <property type="match status" value="1"/>
</dbReference>
<keyword evidence="2" id="KW-0813">Transport</keyword>
<evidence type="ECO:0000256" key="5">
    <source>
        <dbReference type="ARBA" id="ARBA00022741"/>
    </source>
</evidence>
<evidence type="ECO:0000256" key="3">
    <source>
        <dbReference type="ARBA" id="ARBA00022475"/>
    </source>
</evidence>
<dbReference type="InterPro" id="IPR036640">
    <property type="entry name" value="ABC1_TM_sf"/>
</dbReference>
<dbReference type="Proteomes" id="UP000243884">
    <property type="component" value="Unassembled WGS sequence"/>
</dbReference>
<dbReference type="AlphaFoldDB" id="A0A1W1YDV4"/>
<evidence type="ECO:0000256" key="7">
    <source>
        <dbReference type="ARBA" id="ARBA00022989"/>
    </source>
</evidence>
<dbReference type="InterPro" id="IPR011527">
    <property type="entry name" value="ABC1_TM_dom"/>
</dbReference>
<feature type="transmembrane region" description="Helical" evidence="9">
    <location>
        <begin position="123"/>
        <end position="148"/>
    </location>
</feature>
<keyword evidence="5" id="KW-0547">Nucleotide-binding</keyword>
<feature type="domain" description="ABC transmembrane type-1" evidence="11">
    <location>
        <begin position="14"/>
        <end position="296"/>
    </location>
</feature>
<evidence type="ECO:0000256" key="6">
    <source>
        <dbReference type="ARBA" id="ARBA00022840"/>
    </source>
</evidence>
<dbReference type="GO" id="GO:0005524">
    <property type="term" value="F:ATP binding"/>
    <property type="evidence" value="ECO:0007669"/>
    <property type="project" value="UniProtKB-KW"/>
</dbReference>
<dbReference type="SUPFAM" id="SSF52540">
    <property type="entry name" value="P-loop containing nucleoside triphosphate hydrolases"/>
    <property type="match status" value="1"/>
</dbReference>
<dbReference type="GO" id="GO:0015421">
    <property type="term" value="F:ABC-type oligopeptide transporter activity"/>
    <property type="evidence" value="ECO:0007669"/>
    <property type="project" value="TreeGrafter"/>
</dbReference>
<feature type="transmembrane region" description="Helical" evidence="9">
    <location>
        <begin position="50"/>
        <end position="74"/>
    </location>
</feature>
<keyword evidence="3" id="KW-1003">Cell membrane</keyword>
<dbReference type="CDD" id="cd18548">
    <property type="entry name" value="ABC_6TM_Tm287_like"/>
    <property type="match status" value="1"/>
</dbReference>
<dbReference type="PANTHER" id="PTHR43394:SF1">
    <property type="entry name" value="ATP-BINDING CASSETTE SUB-FAMILY B MEMBER 10, MITOCHONDRIAL"/>
    <property type="match status" value="1"/>
</dbReference>
<evidence type="ECO:0000256" key="4">
    <source>
        <dbReference type="ARBA" id="ARBA00022692"/>
    </source>
</evidence>
<evidence type="ECO:0000259" key="10">
    <source>
        <dbReference type="PROSITE" id="PS50893"/>
    </source>
</evidence>
<feature type="transmembrane region" description="Helical" evidence="9">
    <location>
        <begin position="154"/>
        <end position="172"/>
    </location>
</feature>
<dbReference type="InterPro" id="IPR003593">
    <property type="entry name" value="AAA+_ATPase"/>
</dbReference>
<evidence type="ECO:0000256" key="8">
    <source>
        <dbReference type="ARBA" id="ARBA00023136"/>
    </source>
</evidence>
<name>A0A1W1YDV4_9LACT</name>
<keyword evidence="6 12" id="KW-0067">ATP-binding</keyword>
<dbReference type="InterPro" id="IPR027417">
    <property type="entry name" value="P-loop_NTPase"/>
</dbReference>
<dbReference type="GO" id="GO:0005886">
    <property type="term" value="C:plasma membrane"/>
    <property type="evidence" value="ECO:0007669"/>
    <property type="project" value="UniProtKB-SubCell"/>
</dbReference>
<sequence length="571" mass="62778">MLRIIKQIPKRQILLCVVFVVLQAFGELMLPTMTARIVNEGVAQGNIQAILSIGALMMGATLLVLLVAFGNAYVAAKASHNLGRQLRNQIYEKVLYFSKDVMDEFGAASLITRSSSDIVQLEVAIMMVLRIVILSPAMLTTAVVMAVITSPHLSTIFLATTPILIIAIGLILKRVTPLFQSMQKKVDKLNLIFREGLTGIRVIRAFNRSDYEANRFAEANHDYTNTSIKINVTMAALMPIMVIVLSLTNVLSNWFGAQLVANGTIQVGVIVSFVNYSSIIMFSFIIFTFIFIMIPRAQVSANRINEVMDAENTIKNPENPTLVENLGTGEVVLNNVSYQFAGAEKEVLTDISFAIHPGETVAIIGGTGVGKSTIAHLIMRLYDVTSGEIKINGVDIRAISLANLRDLIGYVPQKANLFQGTVRDNLRYGNKDASDEEMWRALEIAQADDFIHELHGGLDGRVEKGGNNFSGGQKQRLSIARAIMKQANIYIFDDSFSALDYATDAKLRQALQPITEQAATLIIAQRVNTIRDADRIIVLDDGKIVGVGTHDELLDNKVYREIAESQTKEGE</sequence>
<evidence type="ECO:0000256" key="9">
    <source>
        <dbReference type="SAM" id="Phobius"/>
    </source>
</evidence>
<evidence type="ECO:0000313" key="13">
    <source>
        <dbReference type="Proteomes" id="UP000243884"/>
    </source>
</evidence>
<gene>
    <name evidence="12" type="ORF">SAMN04487984_0619</name>
</gene>
<feature type="transmembrane region" description="Helical" evidence="9">
    <location>
        <begin position="235"/>
        <end position="255"/>
    </location>
</feature>